<evidence type="ECO:0000313" key="3">
    <source>
        <dbReference type="Proteomes" id="UP001226691"/>
    </source>
</evidence>
<evidence type="ECO:0000256" key="1">
    <source>
        <dbReference type="SAM" id="MobiDB-lite"/>
    </source>
</evidence>
<accession>A0ABU0TVE4</accession>
<evidence type="ECO:0000313" key="2">
    <source>
        <dbReference type="EMBL" id="MDQ1123641.1"/>
    </source>
</evidence>
<dbReference type="Proteomes" id="UP001226691">
    <property type="component" value="Unassembled WGS sequence"/>
</dbReference>
<reference evidence="2 3" key="1">
    <citation type="submission" date="2023-07" db="EMBL/GenBank/DDBJ databases">
        <title>Functional and genomic diversity of the sorghum phyllosphere microbiome.</title>
        <authorList>
            <person name="Shade A."/>
        </authorList>
    </citation>
    <scope>NUCLEOTIDE SEQUENCE [LARGE SCALE GENOMIC DNA]</scope>
    <source>
        <strain evidence="2 3">SORGH_AS_1207</strain>
    </source>
</reference>
<feature type="compositionally biased region" description="Basic and acidic residues" evidence="1">
    <location>
        <begin position="135"/>
        <end position="155"/>
    </location>
</feature>
<organism evidence="2 3">
    <name type="scientific">Microbacterium trichothecenolyticum</name>
    <name type="common">Aureobacterium trichothecenolyticum</name>
    <dbReference type="NCBI Taxonomy" id="69370"/>
    <lineage>
        <taxon>Bacteria</taxon>
        <taxon>Bacillati</taxon>
        <taxon>Actinomycetota</taxon>
        <taxon>Actinomycetes</taxon>
        <taxon>Micrococcales</taxon>
        <taxon>Microbacteriaceae</taxon>
        <taxon>Microbacterium</taxon>
    </lineage>
</organism>
<feature type="region of interest" description="Disordered" evidence="1">
    <location>
        <begin position="102"/>
        <end position="173"/>
    </location>
</feature>
<gene>
    <name evidence="2" type="ORF">QE412_002214</name>
</gene>
<comment type="caution">
    <text evidence="2">The sequence shown here is derived from an EMBL/GenBank/DDBJ whole genome shotgun (WGS) entry which is preliminary data.</text>
</comment>
<name>A0ABU0TVE4_MICTR</name>
<sequence>MDLAPQSAGDELVSRSCGRRPIRTRGVNAGVGRFVQAEPDGVRHTVRHRVGELETTSGVEERHPRIDGLEDAEDQCLGILRIGERESLGLLRARLPVDVMTQATGSRGGDHRESDIGQGKGRGIGPFGAVARRSSHPDEAERGDERRTEDGEHDSPPAGDEGDPQNRQESPAS</sequence>
<proteinExistence type="predicted"/>
<protein>
    <submittedName>
        <fullName evidence="2">Uncharacterized protein</fullName>
    </submittedName>
</protein>
<dbReference type="EMBL" id="JAUTBF010000001">
    <property type="protein sequence ID" value="MDQ1123641.1"/>
    <property type="molecule type" value="Genomic_DNA"/>
</dbReference>
<dbReference type="RefSeq" id="WP_307483471.1">
    <property type="nucleotide sequence ID" value="NZ_JAUTBF010000001.1"/>
</dbReference>
<keyword evidence="3" id="KW-1185">Reference proteome</keyword>